<dbReference type="InterPro" id="IPR013319">
    <property type="entry name" value="GH11/12"/>
</dbReference>
<comment type="caution">
    <text evidence="8">The sequence shown here is derived from an EMBL/GenBank/DDBJ whole genome shotgun (WGS) entry which is preliminary data.</text>
</comment>
<dbReference type="InterPro" id="IPR002594">
    <property type="entry name" value="GH12"/>
</dbReference>
<feature type="domain" description="AMP-binding enzyme C-terminal" evidence="7">
    <location>
        <begin position="875"/>
        <end position="950"/>
    </location>
</feature>
<keyword evidence="3" id="KW-0326">Glycosidase</keyword>
<gene>
    <name evidence="8" type="ORF">FZEAL_2079</name>
</gene>
<dbReference type="Pfam" id="PF01670">
    <property type="entry name" value="Glyco_hydro_12"/>
    <property type="match status" value="1"/>
</dbReference>
<evidence type="ECO:0000313" key="9">
    <source>
        <dbReference type="Proteomes" id="UP000635477"/>
    </source>
</evidence>
<dbReference type="SUPFAM" id="SSF49899">
    <property type="entry name" value="Concanavalin A-like lectins/glucanases"/>
    <property type="match status" value="1"/>
</dbReference>
<evidence type="ECO:0000256" key="5">
    <source>
        <dbReference type="SAM" id="SignalP"/>
    </source>
</evidence>
<sequence>MRFPILFVIPAVSSALATGHHVRQSSNEPTSTFCGKPNESEVISGSPWIVFSMNYNYQAISGSCCTGYYSITGSGDTQKIHWSSIWDIDSSKSPDLVKGYSFVGLTQNLQTRLSDIGSIPTVYDWSVSNSTAYKGNVVYDFMTSDTKGDETSSAAQELMLWVRYEGGQVPIGFEKGPVATIDNLYGKNGWELYQGLNTDTGITVSSLLVPENNQFGDESAGSFKGDIKDWLLALSKQGVFSESTYVNVGNAGMEPFWGTHELKGNVQLIEACKDDQQDRINNTGSSTFLYVLVWLAGDQDDSSASRFALNAARRAPTRPRQRRKRTDAEVQRDSNPSIKEDKEARGFASLVPESTRSILILYPSQRFYCNPGIHSDFQTPTFPIQPVLVPARLASLEIMTLKSRWSEPIPRCSLQQWIFGSSCGPLDDPEQPMLLDADRPDTHSLTKPQFRLLAKQIALGLIDAGLKEGDKVLVFSSNNVYFPSLFLGILMSGGVFTGANPGFTARELAYQLKDSGSTFLFSAPAQMSTALEAAKTVGISSDRVFMLDPLLSVPFDGSNPSRGDHGSHVHVWTDLLQDNQDRAQSWEWAEPSDPETTTCCLNYSSGTTGVPKGVEITHTSYVANGAGVIALASLDPTAIDITQGGRKLCFLPLYHAFAQTYFVSIYPRLGVPVYIMASFHFEKMLQHIQRFRINTLMCVPPILVALSKHPIVKKYDLSSVQRVTCGAAPLSQEVAQGVEGLWPGGTVNVIQGWGMTEVTCTCMSWDPRMESDVAAVGELAPNASARIMSLDGKTMVQQPNQRGELWVTGPTLMKGYWNNPEATAATMSIDTDGTRWLKTGDIAYVESYEPGAIFHIVDRIKELIKVKGNQVAPAELEAILMEHKEIDDVAVIGVQYQEDEVPKAYVVKSAGSQLNEQQVVDWMQERVAKHKRLRGGVAFVDAIPKNPSGKILRKVLRERAKTELDGHALSKL</sequence>
<organism evidence="8 9">
    <name type="scientific">Fusarium zealandicum</name>
    <dbReference type="NCBI Taxonomy" id="1053134"/>
    <lineage>
        <taxon>Eukaryota</taxon>
        <taxon>Fungi</taxon>
        <taxon>Dikarya</taxon>
        <taxon>Ascomycota</taxon>
        <taxon>Pezizomycotina</taxon>
        <taxon>Sordariomycetes</taxon>
        <taxon>Hypocreomycetidae</taxon>
        <taxon>Hypocreales</taxon>
        <taxon>Nectriaceae</taxon>
        <taxon>Fusarium</taxon>
        <taxon>Fusarium staphyleae species complex</taxon>
    </lineage>
</organism>
<dbReference type="InterPro" id="IPR025110">
    <property type="entry name" value="AMP-bd_C"/>
</dbReference>
<feature type="chain" id="PRO_5034980936" evidence="5">
    <location>
        <begin position="20"/>
        <end position="972"/>
    </location>
</feature>
<feature type="region of interest" description="Disordered" evidence="4">
    <location>
        <begin position="309"/>
        <end position="346"/>
    </location>
</feature>
<dbReference type="InterPro" id="IPR013320">
    <property type="entry name" value="ConA-like_dom_sf"/>
</dbReference>
<dbReference type="FunFam" id="3.30.300.30:FF:000007">
    <property type="entry name" value="4-coumarate--CoA ligase 2"/>
    <property type="match status" value="1"/>
</dbReference>
<evidence type="ECO:0000259" key="7">
    <source>
        <dbReference type="Pfam" id="PF13193"/>
    </source>
</evidence>
<feature type="compositionally biased region" description="Basic and acidic residues" evidence="4">
    <location>
        <begin position="326"/>
        <end position="345"/>
    </location>
</feature>
<evidence type="ECO:0000256" key="3">
    <source>
        <dbReference type="RuleBase" id="RU361163"/>
    </source>
</evidence>
<dbReference type="PROSITE" id="PS00455">
    <property type="entry name" value="AMP_BINDING"/>
    <property type="match status" value="1"/>
</dbReference>
<dbReference type="Gene3D" id="2.60.120.180">
    <property type="match status" value="1"/>
</dbReference>
<evidence type="ECO:0000313" key="8">
    <source>
        <dbReference type="EMBL" id="KAF4982293.1"/>
    </source>
</evidence>
<keyword evidence="3" id="KW-0378">Hydrolase</keyword>
<dbReference type="Gene3D" id="3.30.300.30">
    <property type="match status" value="1"/>
</dbReference>
<comment type="similarity">
    <text evidence="1 3">Belongs to the glycosyl hydrolase 12 (cellulase H) family.</text>
</comment>
<dbReference type="GO" id="GO:0008810">
    <property type="term" value="F:cellulase activity"/>
    <property type="evidence" value="ECO:0007669"/>
    <property type="project" value="InterPro"/>
</dbReference>
<dbReference type="CDD" id="cd05911">
    <property type="entry name" value="Firefly_Luc_like"/>
    <property type="match status" value="1"/>
</dbReference>
<dbReference type="GO" id="GO:0016405">
    <property type="term" value="F:CoA-ligase activity"/>
    <property type="evidence" value="ECO:0007669"/>
    <property type="project" value="TreeGrafter"/>
</dbReference>
<comment type="similarity">
    <text evidence="2">Belongs to the ATP-dependent AMP-binding enzyme family.</text>
</comment>
<dbReference type="Proteomes" id="UP000635477">
    <property type="component" value="Unassembled WGS sequence"/>
</dbReference>
<dbReference type="GO" id="GO:0000272">
    <property type="term" value="P:polysaccharide catabolic process"/>
    <property type="evidence" value="ECO:0007669"/>
    <property type="project" value="UniProtKB-KW"/>
</dbReference>
<dbReference type="InterPro" id="IPR020845">
    <property type="entry name" value="AMP-binding_CS"/>
</dbReference>
<feature type="signal peptide" evidence="5">
    <location>
        <begin position="1"/>
        <end position="19"/>
    </location>
</feature>
<reference evidence="8" key="1">
    <citation type="journal article" date="2020" name="BMC Genomics">
        <title>Correction to: Identification and distribution of gene clusters required for synthesis of sphingolipid metabolism inhibitors in diverse species of the filamentous fungus Fusarium.</title>
        <authorList>
            <person name="Kim H.S."/>
            <person name="Lohmar J.M."/>
            <person name="Busman M."/>
            <person name="Brown D.W."/>
            <person name="Naumann T.A."/>
            <person name="Divon H.H."/>
            <person name="Lysoe E."/>
            <person name="Uhlig S."/>
            <person name="Proctor R.H."/>
        </authorList>
    </citation>
    <scope>NUCLEOTIDE SEQUENCE</scope>
    <source>
        <strain evidence="8">NRRL 22465</strain>
    </source>
</reference>
<feature type="domain" description="AMP-dependent synthetase/ligase" evidence="6">
    <location>
        <begin position="431"/>
        <end position="817"/>
    </location>
</feature>
<dbReference type="PANTHER" id="PTHR24096">
    <property type="entry name" value="LONG-CHAIN-FATTY-ACID--COA LIGASE"/>
    <property type="match status" value="1"/>
</dbReference>
<evidence type="ECO:0000256" key="1">
    <source>
        <dbReference type="ARBA" id="ARBA00005519"/>
    </source>
</evidence>
<keyword evidence="5" id="KW-0732">Signal</keyword>
<reference evidence="8" key="2">
    <citation type="submission" date="2020-05" db="EMBL/GenBank/DDBJ databases">
        <authorList>
            <person name="Kim H.-S."/>
            <person name="Proctor R.H."/>
            <person name="Brown D.W."/>
        </authorList>
    </citation>
    <scope>NUCLEOTIDE SEQUENCE</scope>
    <source>
        <strain evidence="8">NRRL 22465</strain>
    </source>
</reference>
<dbReference type="PANTHER" id="PTHR24096:SF424">
    <property type="entry name" value="ACETYL-COA SYNTHETASE-LIKE PROTEIN-RELATED"/>
    <property type="match status" value="1"/>
</dbReference>
<dbReference type="OrthoDB" id="6509636at2759"/>
<dbReference type="EMBL" id="JABEYC010000129">
    <property type="protein sequence ID" value="KAF4982293.1"/>
    <property type="molecule type" value="Genomic_DNA"/>
</dbReference>
<dbReference type="Pfam" id="PF13193">
    <property type="entry name" value="AMP-binding_C"/>
    <property type="match status" value="1"/>
</dbReference>
<evidence type="ECO:0000256" key="2">
    <source>
        <dbReference type="ARBA" id="ARBA00006432"/>
    </source>
</evidence>
<accession>A0A8H4US51</accession>
<evidence type="ECO:0000256" key="4">
    <source>
        <dbReference type="SAM" id="MobiDB-lite"/>
    </source>
</evidence>
<dbReference type="AlphaFoldDB" id="A0A8H4US51"/>
<dbReference type="InterPro" id="IPR045851">
    <property type="entry name" value="AMP-bd_C_sf"/>
</dbReference>
<proteinExistence type="inferred from homology"/>
<protein>
    <submittedName>
        <fullName evidence="8">Uncharacterized protein</fullName>
    </submittedName>
</protein>
<dbReference type="Gene3D" id="2.30.38.10">
    <property type="entry name" value="Luciferase, Domain 3"/>
    <property type="match status" value="1"/>
</dbReference>
<keyword evidence="3" id="KW-0624">Polysaccharide degradation</keyword>
<dbReference type="Gene3D" id="3.40.50.980">
    <property type="match status" value="2"/>
</dbReference>
<name>A0A8H4US51_9HYPO</name>
<dbReference type="InterPro" id="IPR000873">
    <property type="entry name" value="AMP-dep_synth/lig_dom"/>
</dbReference>
<feature type="compositionally biased region" description="Basic residues" evidence="4">
    <location>
        <begin position="315"/>
        <end position="325"/>
    </location>
</feature>
<dbReference type="Pfam" id="PF00501">
    <property type="entry name" value="AMP-binding"/>
    <property type="match status" value="1"/>
</dbReference>
<evidence type="ECO:0000259" key="6">
    <source>
        <dbReference type="Pfam" id="PF00501"/>
    </source>
</evidence>
<dbReference type="SUPFAM" id="SSF56801">
    <property type="entry name" value="Acetyl-CoA synthetase-like"/>
    <property type="match status" value="1"/>
</dbReference>
<keyword evidence="3" id="KW-0119">Carbohydrate metabolism</keyword>
<keyword evidence="9" id="KW-1185">Reference proteome</keyword>